<keyword evidence="1" id="KW-0732">Signal</keyword>
<keyword evidence="3" id="KW-1185">Reference proteome</keyword>
<accession>A0A8X6KV43</accession>
<proteinExistence type="predicted"/>
<comment type="caution">
    <text evidence="2">The sequence shown here is derived from an EMBL/GenBank/DDBJ whole genome shotgun (WGS) entry which is preliminary data.</text>
</comment>
<dbReference type="AlphaFoldDB" id="A0A8X6KV43"/>
<evidence type="ECO:0000313" key="3">
    <source>
        <dbReference type="Proteomes" id="UP000887116"/>
    </source>
</evidence>
<dbReference type="EMBL" id="BMAO01013295">
    <property type="protein sequence ID" value="GFQ87695.1"/>
    <property type="molecule type" value="Genomic_DNA"/>
</dbReference>
<sequence length="68" mass="7318">MKVLCAIVIVCLIVAAVNAASCPDDPCPDGQSCVRVMGSNYCVKDAKQVSYCYPKQSPRAIEMSNKSF</sequence>
<protein>
    <submittedName>
        <fullName evidence="2">Uncharacterized protein</fullName>
    </submittedName>
</protein>
<organism evidence="2 3">
    <name type="scientific">Trichonephila clavata</name>
    <name type="common">Joro spider</name>
    <name type="synonym">Nephila clavata</name>
    <dbReference type="NCBI Taxonomy" id="2740835"/>
    <lineage>
        <taxon>Eukaryota</taxon>
        <taxon>Metazoa</taxon>
        <taxon>Ecdysozoa</taxon>
        <taxon>Arthropoda</taxon>
        <taxon>Chelicerata</taxon>
        <taxon>Arachnida</taxon>
        <taxon>Araneae</taxon>
        <taxon>Araneomorphae</taxon>
        <taxon>Entelegynae</taxon>
        <taxon>Araneoidea</taxon>
        <taxon>Nephilidae</taxon>
        <taxon>Trichonephila</taxon>
    </lineage>
</organism>
<dbReference type="Proteomes" id="UP000887116">
    <property type="component" value="Unassembled WGS sequence"/>
</dbReference>
<feature type="signal peptide" evidence="1">
    <location>
        <begin position="1"/>
        <end position="19"/>
    </location>
</feature>
<evidence type="ECO:0000313" key="2">
    <source>
        <dbReference type="EMBL" id="GFQ87695.1"/>
    </source>
</evidence>
<gene>
    <name evidence="2" type="ORF">TNCT_673711</name>
</gene>
<name>A0A8X6KV43_TRICU</name>
<reference evidence="2" key="1">
    <citation type="submission" date="2020-07" db="EMBL/GenBank/DDBJ databases">
        <title>Multicomponent nature underlies the extraordinary mechanical properties of spider dragline silk.</title>
        <authorList>
            <person name="Kono N."/>
            <person name="Nakamura H."/>
            <person name="Mori M."/>
            <person name="Yoshida Y."/>
            <person name="Ohtoshi R."/>
            <person name="Malay A.D."/>
            <person name="Moran D.A.P."/>
            <person name="Tomita M."/>
            <person name="Numata K."/>
            <person name="Arakawa K."/>
        </authorList>
    </citation>
    <scope>NUCLEOTIDE SEQUENCE</scope>
</reference>
<evidence type="ECO:0000256" key="1">
    <source>
        <dbReference type="SAM" id="SignalP"/>
    </source>
</evidence>
<feature type="chain" id="PRO_5036479307" evidence="1">
    <location>
        <begin position="20"/>
        <end position="68"/>
    </location>
</feature>